<organism evidence="2 3">
    <name type="scientific">Armillaria gallica</name>
    <name type="common">Bulbous honey fungus</name>
    <name type="synonym">Armillaria bulbosa</name>
    <dbReference type="NCBI Taxonomy" id="47427"/>
    <lineage>
        <taxon>Eukaryota</taxon>
        <taxon>Fungi</taxon>
        <taxon>Dikarya</taxon>
        <taxon>Basidiomycota</taxon>
        <taxon>Agaricomycotina</taxon>
        <taxon>Agaricomycetes</taxon>
        <taxon>Agaricomycetidae</taxon>
        <taxon>Agaricales</taxon>
        <taxon>Marasmiineae</taxon>
        <taxon>Physalacriaceae</taxon>
        <taxon>Armillaria</taxon>
    </lineage>
</organism>
<sequence>MARRSADSKVPDDLDLYCEVSASMWALLDAKAIEEYEAVAAEVNAHIAEPPSLTDIYVNQSLIDQATVSLLECLIGFGPGQLGKVTWVAHCMYEDSDGKIGHVNVKIHSNSKSWVAVPANDLNSDEYVAAVVKWAAHRFEGDKSTVLSESQQTTAAQAKSAMDKQGAHSSKSSSSTSHKNKQPATAKANQASSAKPSNMIDDDEEDEADNDGEECEEDDYEEDDDEEEDESVKVQAALANAATAKKWKEKTAKEAKERMEWEESEMATKEGEEKGSKGKDKGGQGKKRLAEEIAGEVALPPPSKDTTDDSEPEPRRSAQTGKGENHKNYKLVDGKYKVLDKLRLARLEYLAMSTDVERLFSHSGLNVTKWHHNLSAESTITQTVLNSWIKYPGLVDDDELTKFFNNKSKRPNNRGKKVVTAIMYIELGSLTGVCEGFYQIGHFLLFICASPAHYVVHSLIFPQFILSFYLPFKLPVFMYTKHDRVQCKSSFAQSTVDDETEEELDANDGTITMMMTTVIKSPSHSTTPRFQTPPPSRVKNHCSTAVSMPGHPSPLLSKLCQKTPSAEFDHPSPMKTPVSGMHAGNMQNVKAKGKGKAKQPSTPKIHYHIPHPDELPCPGRTFPVLKKWHVVTVGQDVGIFSSCQALKEYHHQYEAGNIEIVLLPSSEWVKAACLEDEYGQLEYDEDVEQALCEAEAHAAAEDAYKVAMEACGYKV</sequence>
<dbReference type="InParanoid" id="A0A2H3CPA0"/>
<evidence type="ECO:0008006" key="4">
    <source>
        <dbReference type="Google" id="ProtNLM"/>
    </source>
</evidence>
<evidence type="ECO:0000256" key="1">
    <source>
        <dbReference type="SAM" id="MobiDB-lite"/>
    </source>
</evidence>
<dbReference type="AlphaFoldDB" id="A0A2H3CPA0"/>
<evidence type="ECO:0000313" key="2">
    <source>
        <dbReference type="EMBL" id="PBK83214.1"/>
    </source>
</evidence>
<name>A0A2H3CPA0_ARMGA</name>
<feature type="region of interest" description="Disordered" evidence="1">
    <location>
        <begin position="256"/>
        <end position="327"/>
    </location>
</feature>
<feature type="region of interest" description="Disordered" evidence="1">
    <location>
        <begin position="142"/>
        <end position="236"/>
    </location>
</feature>
<feature type="compositionally biased region" description="Basic and acidic residues" evidence="1">
    <location>
        <begin position="256"/>
        <end position="291"/>
    </location>
</feature>
<feature type="compositionally biased region" description="Acidic residues" evidence="1">
    <location>
        <begin position="200"/>
        <end position="230"/>
    </location>
</feature>
<reference evidence="3" key="1">
    <citation type="journal article" date="2017" name="Nat. Ecol. Evol.">
        <title>Genome expansion and lineage-specific genetic innovations in the forest pathogenic fungi Armillaria.</title>
        <authorList>
            <person name="Sipos G."/>
            <person name="Prasanna A.N."/>
            <person name="Walter M.C."/>
            <person name="O'Connor E."/>
            <person name="Balint B."/>
            <person name="Krizsan K."/>
            <person name="Kiss B."/>
            <person name="Hess J."/>
            <person name="Varga T."/>
            <person name="Slot J."/>
            <person name="Riley R."/>
            <person name="Boka B."/>
            <person name="Rigling D."/>
            <person name="Barry K."/>
            <person name="Lee J."/>
            <person name="Mihaltcheva S."/>
            <person name="LaButti K."/>
            <person name="Lipzen A."/>
            <person name="Waldron R."/>
            <person name="Moloney N.M."/>
            <person name="Sperisen C."/>
            <person name="Kredics L."/>
            <person name="Vagvoelgyi C."/>
            <person name="Patrignani A."/>
            <person name="Fitzpatrick D."/>
            <person name="Nagy I."/>
            <person name="Doyle S."/>
            <person name="Anderson J.B."/>
            <person name="Grigoriev I.V."/>
            <person name="Gueldener U."/>
            <person name="Muensterkoetter M."/>
            <person name="Nagy L.G."/>
        </authorList>
    </citation>
    <scope>NUCLEOTIDE SEQUENCE [LARGE SCALE GENOMIC DNA]</scope>
    <source>
        <strain evidence="3">Ar21-2</strain>
    </source>
</reference>
<proteinExistence type="predicted"/>
<accession>A0A2H3CPA0</accession>
<evidence type="ECO:0000313" key="3">
    <source>
        <dbReference type="Proteomes" id="UP000217790"/>
    </source>
</evidence>
<feature type="compositionally biased region" description="Low complexity" evidence="1">
    <location>
        <begin position="168"/>
        <end position="177"/>
    </location>
</feature>
<dbReference type="EMBL" id="KZ293708">
    <property type="protein sequence ID" value="PBK83214.1"/>
    <property type="molecule type" value="Genomic_DNA"/>
</dbReference>
<protein>
    <recommendedName>
        <fullName evidence="4">HAT C-terminal dimerisation domain-containing protein</fullName>
    </recommendedName>
</protein>
<keyword evidence="3" id="KW-1185">Reference proteome</keyword>
<dbReference type="Proteomes" id="UP000217790">
    <property type="component" value="Unassembled WGS sequence"/>
</dbReference>
<gene>
    <name evidence="2" type="ORF">ARMGADRAFT_1038015</name>
</gene>
<dbReference type="OrthoDB" id="3054247at2759"/>
<dbReference type="STRING" id="47427.A0A2H3CPA0"/>
<feature type="compositionally biased region" description="Polar residues" evidence="1">
    <location>
        <begin position="187"/>
        <end position="196"/>
    </location>
</feature>